<reference evidence="5" key="1">
    <citation type="submission" date="2023-05" db="EMBL/GenBank/DDBJ databases">
        <title>Anaerotaeda fermentans gen. nov., sp. nov., a novel anaerobic planctomycete of the new family within the order Sedimentisphaerales isolated from Taman Peninsula, Russia.</title>
        <authorList>
            <person name="Khomyakova M.A."/>
            <person name="Merkel A.Y."/>
            <person name="Slobodkin A.I."/>
        </authorList>
    </citation>
    <scope>NUCLEOTIDE SEQUENCE</scope>
    <source>
        <strain evidence="5">M17dextr</strain>
    </source>
</reference>
<dbReference type="PANTHER" id="PTHR30302:SF1">
    <property type="entry name" value="HYDROGENASE 2 MATURATION PROTEASE"/>
    <property type="match status" value="1"/>
</dbReference>
<keyword evidence="3" id="KW-0064">Aspartyl protease</keyword>
<sequence length="156" mass="17016">MRKPTVVLGLGNPLMADEGIGIDLVERLAQEAGRYPTVEFIDAGTGGMSVLHRIEGRSKAILIDCAYMGEAPGTIRRFTPDEVRSTKVLAHQSLHEADLLRVLTLAEQLGQSPGQVVIFGIQPQVVEVRQGLSGVLFRRVEHYLAEIRSELEKSAG</sequence>
<dbReference type="EMBL" id="JASCXX010000018">
    <property type="protein sequence ID" value="MDI6450297.1"/>
    <property type="molecule type" value="Genomic_DNA"/>
</dbReference>
<keyword evidence="4" id="KW-0378">Hydrolase</keyword>
<evidence type="ECO:0000313" key="6">
    <source>
        <dbReference type="Proteomes" id="UP001431776"/>
    </source>
</evidence>
<dbReference type="AlphaFoldDB" id="A0AAW6U128"/>
<evidence type="ECO:0000256" key="4">
    <source>
        <dbReference type="ARBA" id="ARBA00022801"/>
    </source>
</evidence>
<dbReference type="PANTHER" id="PTHR30302">
    <property type="entry name" value="HYDROGENASE 1 MATURATION PROTEASE"/>
    <property type="match status" value="1"/>
</dbReference>
<evidence type="ECO:0000256" key="1">
    <source>
        <dbReference type="ARBA" id="ARBA00006814"/>
    </source>
</evidence>
<comment type="similarity">
    <text evidence="1">Belongs to the peptidase A31 family.</text>
</comment>
<dbReference type="Gene3D" id="3.40.50.1450">
    <property type="entry name" value="HybD-like"/>
    <property type="match status" value="1"/>
</dbReference>
<dbReference type="InterPro" id="IPR023430">
    <property type="entry name" value="Pept_HybD-like_dom_sf"/>
</dbReference>
<dbReference type="SUPFAM" id="SSF53163">
    <property type="entry name" value="HybD-like"/>
    <property type="match status" value="1"/>
</dbReference>
<evidence type="ECO:0000256" key="2">
    <source>
        <dbReference type="ARBA" id="ARBA00022670"/>
    </source>
</evidence>
<proteinExistence type="inferred from homology"/>
<dbReference type="Proteomes" id="UP001431776">
    <property type="component" value="Unassembled WGS sequence"/>
</dbReference>
<evidence type="ECO:0000256" key="3">
    <source>
        <dbReference type="ARBA" id="ARBA00022750"/>
    </source>
</evidence>
<evidence type="ECO:0000313" key="5">
    <source>
        <dbReference type="EMBL" id="MDI6450297.1"/>
    </source>
</evidence>
<accession>A0AAW6U128</accession>
<dbReference type="Pfam" id="PF01750">
    <property type="entry name" value="HycI"/>
    <property type="match status" value="1"/>
</dbReference>
<dbReference type="GO" id="GO:0004190">
    <property type="term" value="F:aspartic-type endopeptidase activity"/>
    <property type="evidence" value="ECO:0007669"/>
    <property type="project" value="UniProtKB-KW"/>
</dbReference>
<dbReference type="GO" id="GO:0008047">
    <property type="term" value="F:enzyme activator activity"/>
    <property type="evidence" value="ECO:0007669"/>
    <property type="project" value="InterPro"/>
</dbReference>
<gene>
    <name evidence="5" type="ORF">QJ522_14650</name>
</gene>
<dbReference type="NCBIfam" id="TIGR00072">
    <property type="entry name" value="hydrog_prot"/>
    <property type="match status" value="1"/>
</dbReference>
<dbReference type="InterPro" id="IPR000671">
    <property type="entry name" value="Peptidase_A31"/>
</dbReference>
<organism evidence="5 6">
    <name type="scientific">Anaerobaca lacustris</name>
    <dbReference type="NCBI Taxonomy" id="3044600"/>
    <lineage>
        <taxon>Bacteria</taxon>
        <taxon>Pseudomonadati</taxon>
        <taxon>Planctomycetota</taxon>
        <taxon>Phycisphaerae</taxon>
        <taxon>Sedimentisphaerales</taxon>
        <taxon>Anaerobacaceae</taxon>
        <taxon>Anaerobaca</taxon>
    </lineage>
</organism>
<keyword evidence="6" id="KW-1185">Reference proteome</keyword>
<comment type="caution">
    <text evidence="5">The sequence shown here is derived from an EMBL/GenBank/DDBJ whole genome shotgun (WGS) entry which is preliminary data.</text>
</comment>
<protein>
    <submittedName>
        <fullName evidence="5">Hydrogenase maturation protease</fullName>
    </submittedName>
</protein>
<dbReference type="GO" id="GO:0016485">
    <property type="term" value="P:protein processing"/>
    <property type="evidence" value="ECO:0007669"/>
    <property type="project" value="TreeGrafter"/>
</dbReference>
<keyword evidence="2 5" id="KW-0645">Protease</keyword>
<dbReference type="RefSeq" id="WP_349245706.1">
    <property type="nucleotide sequence ID" value="NZ_JASCXX010000018.1"/>
</dbReference>
<dbReference type="PRINTS" id="PR00446">
    <property type="entry name" value="HYDRGNUPTAKE"/>
</dbReference>
<name>A0AAW6U128_9BACT</name>